<dbReference type="PANTHER" id="PTHR10870:SF0">
    <property type="entry name" value="CELL CYCLE CHECKPOINT PROTEIN RAD1"/>
    <property type="match status" value="1"/>
</dbReference>
<evidence type="ECO:0000256" key="2">
    <source>
        <dbReference type="ARBA" id="ARBA00010991"/>
    </source>
</evidence>
<keyword evidence="7" id="KW-1185">Reference proteome</keyword>
<evidence type="ECO:0000256" key="5">
    <source>
        <dbReference type="ARBA" id="ARBA00023242"/>
    </source>
</evidence>
<keyword evidence="3" id="KW-0227">DNA damage</keyword>
<comment type="caution">
    <text evidence="6">The sequence shown here is derived from an EMBL/GenBank/DDBJ whole genome shotgun (WGS) entry which is preliminary data.</text>
</comment>
<evidence type="ECO:0000256" key="1">
    <source>
        <dbReference type="ARBA" id="ARBA00004123"/>
    </source>
</evidence>
<protein>
    <recommendedName>
        <fullName evidence="8">Checkpoint protein</fullName>
    </recommendedName>
</protein>
<dbReference type="Pfam" id="PF02144">
    <property type="entry name" value="Rad1"/>
    <property type="match status" value="1"/>
</dbReference>
<sequence>MPVQVSTVVDAEESQYQLVFRMDNVKSIYHLLKSINFQPRATFFATDSGLKVSVESAKCCQANAFIQTEIFQEYTLQPTDESVSFSLDLNVLLECLDIFGDANSNSSPTALMLRYQGYGHPIKLLLEEEDVVTECSIRTLEVEELANFDFTSDDVINKIILKSEPLKEIFNAIEPSTDIVEFNLYSNEPIVKLRTVGYMGEVEIDISKDSDMIELFQCESDSTSKYKYCHFKKALKALAISQKVSIRTDDGGLLCMQFMIKNDCGHICFIEFHCLPVVDDD</sequence>
<evidence type="ECO:0008006" key="8">
    <source>
        <dbReference type="Google" id="ProtNLM"/>
    </source>
</evidence>
<dbReference type="GO" id="GO:0006281">
    <property type="term" value="P:DNA repair"/>
    <property type="evidence" value="ECO:0007669"/>
    <property type="project" value="UniProtKB-KW"/>
</dbReference>
<dbReference type="SUPFAM" id="SSF55979">
    <property type="entry name" value="DNA clamp"/>
    <property type="match status" value="1"/>
</dbReference>
<dbReference type="Proteomes" id="UP000494165">
    <property type="component" value="Unassembled WGS sequence"/>
</dbReference>
<dbReference type="AlphaFoldDB" id="A0A8S1BTL7"/>
<comment type="similarity">
    <text evidence="2">Belongs to the rad1 family.</text>
</comment>
<evidence type="ECO:0000313" key="6">
    <source>
        <dbReference type="EMBL" id="CAB3359194.1"/>
    </source>
</evidence>
<evidence type="ECO:0000313" key="7">
    <source>
        <dbReference type="Proteomes" id="UP000494165"/>
    </source>
</evidence>
<dbReference type="PRINTS" id="PR01245">
    <property type="entry name" value="RAD1REC1"/>
</dbReference>
<dbReference type="PANTHER" id="PTHR10870">
    <property type="entry name" value="CELL CYCLE CHECKPOINT PROTEIN RAD1"/>
    <property type="match status" value="1"/>
</dbReference>
<dbReference type="EMBL" id="CADEPI010000001">
    <property type="protein sequence ID" value="CAB3359194.1"/>
    <property type="molecule type" value="Genomic_DNA"/>
</dbReference>
<dbReference type="GO" id="GO:0000077">
    <property type="term" value="P:DNA damage checkpoint signaling"/>
    <property type="evidence" value="ECO:0007669"/>
    <property type="project" value="InterPro"/>
</dbReference>
<dbReference type="PRINTS" id="PR01246">
    <property type="entry name" value="RAD1REPAIR"/>
</dbReference>
<dbReference type="GO" id="GO:0030896">
    <property type="term" value="C:checkpoint clamp complex"/>
    <property type="evidence" value="ECO:0007669"/>
    <property type="project" value="TreeGrafter"/>
</dbReference>
<dbReference type="InterPro" id="IPR003011">
    <property type="entry name" value="Cell_cycle_checkpoint_Rad1"/>
</dbReference>
<proteinExistence type="inferred from homology"/>
<keyword evidence="4" id="KW-0234">DNA repair</keyword>
<gene>
    <name evidence="6" type="ORF">CLODIP_2_CD05354</name>
</gene>
<evidence type="ECO:0000256" key="4">
    <source>
        <dbReference type="ARBA" id="ARBA00023204"/>
    </source>
</evidence>
<dbReference type="InterPro" id="IPR003021">
    <property type="entry name" value="Rad1_Rec1_Rad17"/>
</dbReference>
<name>A0A8S1BTL7_9INSE</name>
<comment type="subcellular location">
    <subcellularLocation>
        <location evidence="1">Nucleus</location>
    </subcellularLocation>
</comment>
<keyword evidence="5" id="KW-0539">Nucleus</keyword>
<organism evidence="6 7">
    <name type="scientific">Cloeon dipterum</name>
    <dbReference type="NCBI Taxonomy" id="197152"/>
    <lineage>
        <taxon>Eukaryota</taxon>
        <taxon>Metazoa</taxon>
        <taxon>Ecdysozoa</taxon>
        <taxon>Arthropoda</taxon>
        <taxon>Hexapoda</taxon>
        <taxon>Insecta</taxon>
        <taxon>Pterygota</taxon>
        <taxon>Palaeoptera</taxon>
        <taxon>Ephemeroptera</taxon>
        <taxon>Pisciforma</taxon>
        <taxon>Baetidae</taxon>
        <taxon>Cloeon</taxon>
    </lineage>
</organism>
<accession>A0A8S1BTL7</accession>
<dbReference type="Gene3D" id="3.70.10.10">
    <property type="match status" value="1"/>
</dbReference>
<reference evidence="6 7" key="1">
    <citation type="submission" date="2020-04" db="EMBL/GenBank/DDBJ databases">
        <authorList>
            <person name="Alioto T."/>
            <person name="Alioto T."/>
            <person name="Gomez Garrido J."/>
        </authorList>
    </citation>
    <scope>NUCLEOTIDE SEQUENCE [LARGE SCALE GENOMIC DNA]</scope>
</reference>
<dbReference type="OrthoDB" id="337581at2759"/>
<dbReference type="InterPro" id="IPR046938">
    <property type="entry name" value="DNA_clamp_sf"/>
</dbReference>
<dbReference type="CDD" id="cd00577">
    <property type="entry name" value="PCNA"/>
    <property type="match status" value="1"/>
</dbReference>
<evidence type="ECO:0000256" key="3">
    <source>
        <dbReference type="ARBA" id="ARBA00022763"/>
    </source>
</evidence>